<feature type="compositionally biased region" description="Basic and acidic residues" evidence="3">
    <location>
        <begin position="1"/>
        <end position="14"/>
    </location>
</feature>
<dbReference type="InterPro" id="IPR051229">
    <property type="entry name" value="ALYREF_mRNA_export"/>
</dbReference>
<reference evidence="5 6" key="1">
    <citation type="submission" date="2017-10" db="EMBL/GenBank/DDBJ databases">
        <title>Comparative genomics in systemic dimorphic fungi from Ajellomycetaceae.</title>
        <authorList>
            <person name="Munoz J.F."/>
            <person name="Mcewen J.G."/>
            <person name="Clay O.K."/>
            <person name="Cuomo C.A."/>
        </authorList>
    </citation>
    <scope>NUCLEOTIDE SEQUENCE [LARGE SCALE GENOMIC DNA]</scope>
    <source>
        <strain evidence="5 6">UAMH5409</strain>
    </source>
</reference>
<dbReference type="SMART" id="SM01218">
    <property type="entry name" value="FoP_duplication"/>
    <property type="match status" value="1"/>
</dbReference>
<evidence type="ECO:0000313" key="6">
    <source>
        <dbReference type="Proteomes" id="UP000223968"/>
    </source>
</evidence>
<evidence type="ECO:0000313" key="5">
    <source>
        <dbReference type="EMBL" id="PGH14505.1"/>
    </source>
</evidence>
<organism evidence="5 6">
    <name type="scientific">Helicocarpus griseus UAMH5409</name>
    <dbReference type="NCBI Taxonomy" id="1447875"/>
    <lineage>
        <taxon>Eukaryota</taxon>
        <taxon>Fungi</taxon>
        <taxon>Dikarya</taxon>
        <taxon>Ascomycota</taxon>
        <taxon>Pezizomycotina</taxon>
        <taxon>Eurotiomycetes</taxon>
        <taxon>Eurotiomycetidae</taxon>
        <taxon>Onygenales</taxon>
        <taxon>Ajellomycetaceae</taxon>
        <taxon>Helicocarpus</taxon>
    </lineage>
</organism>
<keyword evidence="6" id="KW-1185">Reference proteome</keyword>
<dbReference type="Pfam" id="PF00076">
    <property type="entry name" value="RRM_1"/>
    <property type="match status" value="1"/>
</dbReference>
<dbReference type="InterPro" id="IPR025715">
    <property type="entry name" value="FoP_C"/>
</dbReference>
<protein>
    <recommendedName>
        <fullName evidence="4">RRM domain-containing protein</fullName>
    </recommendedName>
</protein>
<dbReference type="AlphaFoldDB" id="A0A2B7XZY3"/>
<feature type="domain" description="RRM" evidence="4">
    <location>
        <begin position="165"/>
        <end position="249"/>
    </location>
</feature>
<dbReference type="InterPro" id="IPR000504">
    <property type="entry name" value="RRM_dom"/>
</dbReference>
<comment type="caution">
    <text evidence="5">The sequence shown here is derived from an EMBL/GenBank/DDBJ whole genome shotgun (WGS) entry which is preliminary data.</text>
</comment>
<feature type="region of interest" description="Disordered" evidence="3">
    <location>
        <begin position="254"/>
        <end position="307"/>
    </location>
</feature>
<feature type="region of interest" description="Disordered" evidence="3">
    <location>
        <begin position="319"/>
        <end position="348"/>
    </location>
</feature>
<feature type="region of interest" description="Disordered" evidence="3">
    <location>
        <begin position="1"/>
        <end position="46"/>
    </location>
</feature>
<sequence>MADKLDKSLDDILSTRRGGGRRAGQRRRTSKAASTAAAAPVGGVKKTTRNARSISKAIPTTPSLGLGESKIIVSGLPSDVNEANIKLPPDLIMRSRIWSYLAWQDTYRLRGSEKSRIARCPSLWHSLYNPHVMSCALHPSDNATRAGSRKRNVQLTFALLCVGQKARLIGSASFNILAWKPYLDCVLLEYFHKSAGPVKKVMLTYNQNGTSRGIAAITFVRPDTAAKAAKELNGLLIDKRPIKIEVVLDASRAPAPPAAKPLTERVAQPKPQPKPVSAAKATAGSKRGRARRGRNAGRPKPKTVEELDAEMEDYFPANNAAPAATNGAAAPPAANAGEDLGMDEISVC</sequence>
<gene>
    <name evidence="5" type="ORF">AJ79_02998</name>
</gene>
<dbReference type="InterPro" id="IPR035979">
    <property type="entry name" value="RBD_domain_sf"/>
</dbReference>
<dbReference type="GO" id="GO:0005634">
    <property type="term" value="C:nucleus"/>
    <property type="evidence" value="ECO:0007669"/>
    <property type="project" value="TreeGrafter"/>
</dbReference>
<dbReference type="PROSITE" id="PS50102">
    <property type="entry name" value="RRM"/>
    <property type="match status" value="1"/>
</dbReference>
<dbReference type="PANTHER" id="PTHR19965">
    <property type="entry name" value="RNA AND EXPORT FACTOR BINDING PROTEIN"/>
    <property type="match status" value="1"/>
</dbReference>
<evidence type="ECO:0000256" key="3">
    <source>
        <dbReference type="SAM" id="MobiDB-lite"/>
    </source>
</evidence>
<dbReference type="GO" id="GO:0003729">
    <property type="term" value="F:mRNA binding"/>
    <property type="evidence" value="ECO:0007669"/>
    <property type="project" value="TreeGrafter"/>
</dbReference>
<dbReference type="InterPro" id="IPR012677">
    <property type="entry name" value="Nucleotide-bd_a/b_plait_sf"/>
</dbReference>
<name>A0A2B7XZY3_9EURO</name>
<evidence type="ECO:0000256" key="1">
    <source>
        <dbReference type="ARBA" id="ARBA00022884"/>
    </source>
</evidence>
<dbReference type="Pfam" id="PF13865">
    <property type="entry name" value="FoP_duplication"/>
    <property type="match status" value="1"/>
</dbReference>
<dbReference type="EMBL" id="PDNB01000034">
    <property type="protein sequence ID" value="PGH14505.1"/>
    <property type="molecule type" value="Genomic_DNA"/>
</dbReference>
<evidence type="ECO:0000259" key="4">
    <source>
        <dbReference type="PROSITE" id="PS50102"/>
    </source>
</evidence>
<evidence type="ECO:0000256" key="2">
    <source>
        <dbReference type="PROSITE-ProRule" id="PRU00176"/>
    </source>
</evidence>
<accession>A0A2B7XZY3</accession>
<keyword evidence="1 2" id="KW-0694">RNA-binding</keyword>
<dbReference type="SMART" id="SM00360">
    <property type="entry name" value="RRM"/>
    <property type="match status" value="1"/>
</dbReference>
<feature type="compositionally biased region" description="Low complexity" evidence="3">
    <location>
        <begin position="319"/>
        <end position="336"/>
    </location>
</feature>
<proteinExistence type="predicted"/>
<feature type="compositionally biased region" description="Basic residues" evidence="3">
    <location>
        <begin position="18"/>
        <end position="30"/>
    </location>
</feature>
<dbReference type="PANTHER" id="PTHR19965:SF35">
    <property type="entry name" value="RNA ANNEALING PROTEIN YRA1"/>
    <property type="match status" value="1"/>
</dbReference>
<dbReference type="Proteomes" id="UP000223968">
    <property type="component" value="Unassembled WGS sequence"/>
</dbReference>
<feature type="compositionally biased region" description="Basic residues" evidence="3">
    <location>
        <begin position="286"/>
        <end position="301"/>
    </location>
</feature>
<dbReference type="OrthoDB" id="346839at2759"/>
<dbReference type="Gene3D" id="3.30.70.330">
    <property type="match status" value="1"/>
</dbReference>
<dbReference type="SUPFAM" id="SSF54928">
    <property type="entry name" value="RNA-binding domain, RBD"/>
    <property type="match status" value="1"/>
</dbReference>
<dbReference type="STRING" id="1447875.A0A2B7XZY3"/>